<evidence type="ECO:0000313" key="6">
    <source>
        <dbReference type="EMBL" id="GBE81187.1"/>
    </source>
</evidence>
<dbReference type="GO" id="GO:0043916">
    <property type="term" value="F:DNA-7-methylguanine glycosylase activity"/>
    <property type="evidence" value="ECO:0007669"/>
    <property type="project" value="TreeGrafter"/>
</dbReference>
<dbReference type="InterPro" id="IPR011257">
    <property type="entry name" value="DNA_glycosylase"/>
</dbReference>
<dbReference type="Gene3D" id="1.10.340.30">
    <property type="entry name" value="Hypothetical protein, domain 2"/>
    <property type="match status" value="1"/>
</dbReference>
<protein>
    <submittedName>
        <fullName evidence="6">DNA glycosylase</fullName>
    </submittedName>
</protein>
<evidence type="ECO:0000256" key="4">
    <source>
        <dbReference type="SAM" id="MobiDB-lite"/>
    </source>
</evidence>
<dbReference type="RefSeq" id="XP_027612100.1">
    <property type="nucleotide sequence ID" value="XM_027756299.1"/>
</dbReference>
<keyword evidence="7" id="KW-1185">Reference proteome</keyword>
<reference evidence="6 7" key="1">
    <citation type="journal article" date="2018" name="Sci. Rep.">
        <title>Genome sequence of the cauliflower mushroom Sparassis crispa (Hanabiratake) and its association with beneficial usage.</title>
        <authorList>
            <person name="Kiyama R."/>
            <person name="Furutani Y."/>
            <person name="Kawaguchi K."/>
            <person name="Nakanishi T."/>
        </authorList>
    </citation>
    <scope>NUCLEOTIDE SEQUENCE [LARGE SCALE GENOMIC DNA]</scope>
</reference>
<evidence type="ECO:0000256" key="3">
    <source>
        <dbReference type="ARBA" id="ARBA00023204"/>
    </source>
</evidence>
<dbReference type="CDD" id="cd00056">
    <property type="entry name" value="ENDO3c"/>
    <property type="match status" value="1"/>
</dbReference>
<dbReference type="PANTHER" id="PTHR43003">
    <property type="entry name" value="DNA-3-METHYLADENINE GLYCOSYLASE"/>
    <property type="match status" value="1"/>
</dbReference>
<dbReference type="Proteomes" id="UP000287166">
    <property type="component" value="Unassembled WGS sequence"/>
</dbReference>
<gene>
    <name evidence="6" type="ORF">SCP_0309140</name>
</gene>
<dbReference type="GO" id="GO:0032131">
    <property type="term" value="F:alkylated DNA binding"/>
    <property type="evidence" value="ECO:0007669"/>
    <property type="project" value="TreeGrafter"/>
</dbReference>
<feature type="domain" description="HhH-GPD" evidence="5">
    <location>
        <begin position="129"/>
        <end position="298"/>
    </location>
</feature>
<dbReference type="SUPFAM" id="SSF48150">
    <property type="entry name" value="DNA-glycosylase"/>
    <property type="match status" value="1"/>
</dbReference>
<accession>A0A401GG68</accession>
<dbReference type="STRING" id="139825.A0A401GG68"/>
<dbReference type="GO" id="GO:0006307">
    <property type="term" value="P:DNA alkylation repair"/>
    <property type="evidence" value="ECO:0007669"/>
    <property type="project" value="TreeGrafter"/>
</dbReference>
<proteinExistence type="inferred from homology"/>
<comment type="caution">
    <text evidence="6">The sequence shown here is derived from an EMBL/GenBank/DDBJ whole genome shotgun (WGS) entry which is preliminary data.</text>
</comment>
<feature type="compositionally biased region" description="Polar residues" evidence="4">
    <location>
        <begin position="385"/>
        <end position="396"/>
    </location>
</feature>
<dbReference type="GO" id="GO:0006285">
    <property type="term" value="P:base-excision repair, AP site formation"/>
    <property type="evidence" value="ECO:0007669"/>
    <property type="project" value="UniProtKB-ARBA"/>
</dbReference>
<dbReference type="InterPro" id="IPR051912">
    <property type="entry name" value="Alkylbase_DNA_Glycosylase/TA"/>
</dbReference>
<dbReference type="OrthoDB" id="415889at2759"/>
<feature type="compositionally biased region" description="Polar residues" evidence="4">
    <location>
        <begin position="322"/>
        <end position="335"/>
    </location>
</feature>
<dbReference type="PANTHER" id="PTHR43003:SF5">
    <property type="entry name" value="DNA-3-METHYLADENINE GLYCOSYLASE"/>
    <property type="match status" value="1"/>
</dbReference>
<dbReference type="InterPro" id="IPR003265">
    <property type="entry name" value="HhH-GPD_domain"/>
</dbReference>
<dbReference type="GO" id="GO:0005634">
    <property type="term" value="C:nucleus"/>
    <property type="evidence" value="ECO:0007669"/>
    <property type="project" value="TreeGrafter"/>
</dbReference>
<name>A0A401GG68_9APHY</name>
<dbReference type="AlphaFoldDB" id="A0A401GG68"/>
<keyword evidence="2" id="KW-0227">DNA damage</keyword>
<dbReference type="GO" id="GO:0008725">
    <property type="term" value="F:DNA-3-methyladenine glycosylase activity"/>
    <property type="evidence" value="ECO:0007669"/>
    <property type="project" value="TreeGrafter"/>
</dbReference>
<dbReference type="GeneID" id="38778104"/>
<dbReference type="GO" id="GO:0032993">
    <property type="term" value="C:protein-DNA complex"/>
    <property type="evidence" value="ECO:0007669"/>
    <property type="project" value="TreeGrafter"/>
</dbReference>
<comment type="similarity">
    <text evidence="1">Belongs to the alkylbase DNA glycosidase AlkA family.</text>
</comment>
<keyword evidence="3" id="KW-0234">DNA repair</keyword>
<dbReference type="Pfam" id="PF00730">
    <property type="entry name" value="HhH-GPD"/>
    <property type="match status" value="1"/>
</dbReference>
<dbReference type="Gene3D" id="1.10.1670.40">
    <property type="match status" value="2"/>
</dbReference>
<sequence>MPVTRAQSGATSRKVAAAATPELVPVVAKAPTKRKALAAAAPKTPSKKTRTSKAEFAAAPASAPVVLSPPPAIGDAPVFVPAVLTFSFEDAKQHLIAADRRFADVFARLKCRPFEHLERVDPFSTLADSILGQQISWRAARSIRHRFIRLFDPSLPEKPVEHEHITWFPSAHQVISMDVVTLKSAGLSTRKAEYVLDLAARFADGRLSTEKLLEADDEELARILIEVRGIGRVSVIYYEEDASSDALLPGMQWTVDMFALFSLRRPDILPIGDLGVQRGVLRWFLSLHSPSYSVTLAANKLPKNPEEDEQETDGPEKVDPSANGNTETLPSTTGASRALSPDASSVLPAPALPQTPVRNGKGKAKASEGDDSDDSATVLPPPFTPSINKTLHSLNANGEPPSPPLPEGLTPAVMKSRLDGKKKIKGALLTPKEMEELTECWRPYRSVGVYYMWALAESPK</sequence>
<dbReference type="InParanoid" id="A0A401GG68"/>
<organism evidence="6 7">
    <name type="scientific">Sparassis crispa</name>
    <dbReference type="NCBI Taxonomy" id="139825"/>
    <lineage>
        <taxon>Eukaryota</taxon>
        <taxon>Fungi</taxon>
        <taxon>Dikarya</taxon>
        <taxon>Basidiomycota</taxon>
        <taxon>Agaricomycotina</taxon>
        <taxon>Agaricomycetes</taxon>
        <taxon>Polyporales</taxon>
        <taxon>Sparassidaceae</taxon>
        <taxon>Sparassis</taxon>
    </lineage>
</organism>
<feature type="region of interest" description="Disordered" evidence="4">
    <location>
        <begin position="301"/>
        <end position="411"/>
    </location>
</feature>
<evidence type="ECO:0000256" key="1">
    <source>
        <dbReference type="ARBA" id="ARBA00010817"/>
    </source>
</evidence>
<evidence type="ECO:0000256" key="2">
    <source>
        <dbReference type="ARBA" id="ARBA00022763"/>
    </source>
</evidence>
<evidence type="ECO:0000313" key="7">
    <source>
        <dbReference type="Proteomes" id="UP000287166"/>
    </source>
</evidence>
<dbReference type="FunFam" id="1.10.340.30:FF:000004">
    <property type="entry name" value="DNA-3-methyladenine glycosylase II"/>
    <property type="match status" value="1"/>
</dbReference>
<evidence type="ECO:0000259" key="5">
    <source>
        <dbReference type="Pfam" id="PF00730"/>
    </source>
</evidence>
<dbReference type="EMBL" id="BFAD01000003">
    <property type="protein sequence ID" value="GBE81187.1"/>
    <property type="molecule type" value="Genomic_DNA"/>
</dbReference>